<accession>A0A7W9FL95</accession>
<keyword evidence="3" id="KW-0804">Transcription</keyword>
<dbReference type="AlphaFoldDB" id="A0A7W9FL95"/>
<dbReference type="Proteomes" id="UP000523821">
    <property type="component" value="Unassembled WGS sequence"/>
</dbReference>
<dbReference type="PROSITE" id="PS51078">
    <property type="entry name" value="ICLR_ED"/>
    <property type="match status" value="1"/>
</dbReference>
<name>A0A7W9FL95_9HYPH</name>
<dbReference type="PROSITE" id="PS51077">
    <property type="entry name" value="HTH_ICLR"/>
    <property type="match status" value="1"/>
</dbReference>
<dbReference type="EMBL" id="JACHOO010000003">
    <property type="protein sequence ID" value="MBB5752728.1"/>
    <property type="molecule type" value="Genomic_DNA"/>
</dbReference>
<dbReference type="Gene3D" id="3.30.450.40">
    <property type="match status" value="1"/>
</dbReference>
<evidence type="ECO:0000256" key="2">
    <source>
        <dbReference type="ARBA" id="ARBA00023125"/>
    </source>
</evidence>
<keyword evidence="7" id="KW-1185">Reference proteome</keyword>
<keyword evidence="2 6" id="KW-0238">DNA-binding</keyword>
<dbReference type="Gene3D" id="1.10.10.10">
    <property type="entry name" value="Winged helix-like DNA-binding domain superfamily/Winged helix DNA-binding domain"/>
    <property type="match status" value="1"/>
</dbReference>
<dbReference type="Pfam" id="PF01614">
    <property type="entry name" value="IclR_C"/>
    <property type="match status" value="1"/>
</dbReference>
<dbReference type="InterPro" id="IPR036388">
    <property type="entry name" value="WH-like_DNA-bd_sf"/>
</dbReference>
<dbReference type="InterPro" id="IPR014757">
    <property type="entry name" value="Tscrpt_reg_IclR_C"/>
</dbReference>
<reference evidence="6 7" key="1">
    <citation type="submission" date="2020-08" db="EMBL/GenBank/DDBJ databases">
        <title>Genomic Encyclopedia of Type Strains, Phase IV (KMG-IV): sequencing the most valuable type-strain genomes for metagenomic binning, comparative biology and taxonomic classification.</title>
        <authorList>
            <person name="Goeker M."/>
        </authorList>
    </citation>
    <scope>NUCLEOTIDE SEQUENCE [LARGE SCALE GENOMIC DNA]</scope>
    <source>
        <strain evidence="6 7">DSM 16268</strain>
    </source>
</reference>
<sequence>MDADERYIVGPVMKALKVLDAIAEKGHPVSLTTVAAELGLPKTSTFRYLRTLSAAGFASYDPASDRYAVGTRFRALATADKSIQRLRALALPALAALNREFNETINLAVIADHQVAYIDILESTRALRMQARVGSRDPLHSTALGKAMLAHLPVEERGALLSHALAQRTLRTITELRVIERQLQEVARTGVAIEIGENEEGTMCIGVAILDEGRRPLAAISLSAPERRITDPLRERVVARLKEAAAAISEGLLQP</sequence>
<feature type="domain" description="IclR-ED" evidence="5">
    <location>
        <begin position="72"/>
        <end position="254"/>
    </location>
</feature>
<organism evidence="6 7">
    <name type="scientific">Prosthecomicrobium pneumaticum</name>
    <dbReference type="NCBI Taxonomy" id="81895"/>
    <lineage>
        <taxon>Bacteria</taxon>
        <taxon>Pseudomonadati</taxon>
        <taxon>Pseudomonadota</taxon>
        <taxon>Alphaproteobacteria</taxon>
        <taxon>Hyphomicrobiales</taxon>
        <taxon>Kaistiaceae</taxon>
        <taxon>Prosthecomicrobium</taxon>
    </lineage>
</organism>
<evidence type="ECO:0000256" key="1">
    <source>
        <dbReference type="ARBA" id="ARBA00023015"/>
    </source>
</evidence>
<evidence type="ECO:0000259" key="5">
    <source>
        <dbReference type="PROSITE" id="PS51078"/>
    </source>
</evidence>
<evidence type="ECO:0000313" key="6">
    <source>
        <dbReference type="EMBL" id="MBB5752728.1"/>
    </source>
</evidence>
<dbReference type="InterPro" id="IPR029016">
    <property type="entry name" value="GAF-like_dom_sf"/>
</dbReference>
<dbReference type="InterPro" id="IPR005471">
    <property type="entry name" value="Tscrpt_reg_IclR_N"/>
</dbReference>
<dbReference type="PANTHER" id="PTHR30136:SF24">
    <property type="entry name" value="HTH-TYPE TRANSCRIPTIONAL REPRESSOR ALLR"/>
    <property type="match status" value="1"/>
</dbReference>
<dbReference type="GO" id="GO:0045892">
    <property type="term" value="P:negative regulation of DNA-templated transcription"/>
    <property type="evidence" value="ECO:0007669"/>
    <property type="project" value="TreeGrafter"/>
</dbReference>
<dbReference type="SUPFAM" id="SSF46785">
    <property type="entry name" value="Winged helix' DNA-binding domain"/>
    <property type="match status" value="1"/>
</dbReference>
<evidence type="ECO:0000256" key="3">
    <source>
        <dbReference type="ARBA" id="ARBA00023163"/>
    </source>
</evidence>
<dbReference type="PANTHER" id="PTHR30136">
    <property type="entry name" value="HELIX-TURN-HELIX TRANSCRIPTIONAL REGULATOR, ICLR FAMILY"/>
    <property type="match status" value="1"/>
</dbReference>
<keyword evidence="1" id="KW-0805">Transcription regulation</keyword>
<evidence type="ECO:0000259" key="4">
    <source>
        <dbReference type="PROSITE" id="PS51077"/>
    </source>
</evidence>
<dbReference type="SUPFAM" id="SSF55781">
    <property type="entry name" value="GAF domain-like"/>
    <property type="match status" value="1"/>
</dbReference>
<proteinExistence type="predicted"/>
<protein>
    <submittedName>
        <fullName evidence="6">DNA-binding IclR family transcriptional regulator</fullName>
    </submittedName>
</protein>
<comment type="caution">
    <text evidence="6">The sequence shown here is derived from an EMBL/GenBank/DDBJ whole genome shotgun (WGS) entry which is preliminary data.</text>
</comment>
<dbReference type="InterPro" id="IPR050707">
    <property type="entry name" value="HTH_MetabolicPath_Reg"/>
</dbReference>
<dbReference type="InterPro" id="IPR036390">
    <property type="entry name" value="WH_DNA-bd_sf"/>
</dbReference>
<evidence type="ECO:0000313" key="7">
    <source>
        <dbReference type="Proteomes" id="UP000523821"/>
    </source>
</evidence>
<dbReference type="Pfam" id="PF09339">
    <property type="entry name" value="HTH_IclR"/>
    <property type="match status" value="1"/>
</dbReference>
<gene>
    <name evidence="6" type="ORF">GGQ63_001782</name>
</gene>
<dbReference type="RefSeq" id="WP_183854787.1">
    <property type="nucleotide sequence ID" value="NZ_JACHOO010000003.1"/>
</dbReference>
<dbReference type="SMART" id="SM00346">
    <property type="entry name" value="HTH_ICLR"/>
    <property type="match status" value="1"/>
</dbReference>
<dbReference type="GO" id="GO:0003700">
    <property type="term" value="F:DNA-binding transcription factor activity"/>
    <property type="evidence" value="ECO:0007669"/>
    <property type="project" value="TreeGrafter"/>
</dbReference>
<feature type="domain" description="HTH iclR-type" evidence="4">
    <location>
        <begin position="9"/>
        <end position="71"/>
    </location>
</feature>
<dbReference type="GO" id="GO:0003677">
    <property type="term" value="F:DNA binding"/>
    <property type="evidence" value="ECO:0007669"/>
    <property type="project" value="UniProtKB-KW"/>
</dbReference>